<sequence length="799" mass="86108">MSGHDHFVELRPKLVGKRVKRTEDPRFLAGVGQYVDDMNPSGTLHVALRRSDQPHARIIGIDIGEAFSVPGVVAIYDASDLESDIKPAIPTSRMPGYYATPIWPLARGKVRYVGEPVIAVVAESRYAAEDALEHITIEYEALPFAIRQVDAVKDDAPLLHEEAATNTIIRREFKRGDVDAAFEGAAVIVKGRFQMTRKTAVAMENRSYLAEWGERKQSLTLYTSSNIPGVIRDVLAGCLDLPGSRLRVVAPDVGGSFGGKGSLYGEEILVCALSRKLKRPVKFISDRLEDLSATSQAFDELIEAELAVTEDGMLIGLRADVIGDVGAYSIYPWTAALETVQVVSFLPGPYRMEHYRGRIRGVLTPKPPTGPYRGVGRPSSTFAMERLIEMAARKLGMDPVEFRRRNLVNAEEFPYRTASGIIWDKSAFQECLQGACEHVDYPNLVRERDEARKAGRWVGIGLASYAELTGIGSRISVAPGMPINTGTETSKIEIDATGSITAAFGVSSHGQGLETTLAQVIVDELGCKLEDIDVKHGDSSLVPMSSGTYASRSAVLGGGAATLAARAVKAKVLRAAAYLMEQATEDLEIHDGIVSSRNSNLTMTLKEVASAVYTQMGRIPRDQREDLSASETYDPYLGTACSSTHLAMVEVDTETYGVKILRYVVAEDCGRIINPMIVDGQVQGAVAQGIGAALLEEIVHDDQGQAVTASLADYLVPVATSVPNIGIVHIEADLPNTIGGFRGMGEGGTIGAPAAIANAVSDALAHLGVTVETLPVTPERIFQMIREKRQTSKEATDAP</sequence>
<dbReference type="InterPro" id="IPR036856">
    <property type="entry name" value="Ald_Oxase/Xan_DH_a/b_sf"/>
</dbReference>
<dbReference type="GO" id="GO:0005506">
    <property type="term" value="F:iron ion binding"/>
    <property type="evidence" value="ECO:0007669"/>
    <property type="project" value="InterPro"/>
</dbReference>
<dbReference type="Gene3D" id="3.90.1170.50">
    <property type="entry name" value="Aldehyde oxidase/xanthine dehydrogenase, a/b hammerhead"/>
    <property type="match status" value="1"/>
</dbReference>
<dbReference type="RefSeq" id="WP_137006428.1">
    <property type="nucleotide sequence ID" value="NZ_CP039925.1"/>
</dbReference>
<feature type="domain" description="Aldehyde oxidase/xanthine dehydrogenase a/b hammerhead" evidence="3">
    <location>
        <begin position="29"/>
        <end position="143"/>
    </location>
</feature>
<dbReference type="Gene3D" id="3.30.365.10">
    <property type="entry name" value="Aldehyde oxidase/xanthine dehydrogenase, molybdopterin binding domain"/>
    <property type="match status" value="4"/>
</dbReference>
<keyword evidence="2" id="KW-0560">Oxidoreductase</keyword>
<dbReference type="InterPro" id="IPR037165">
    <property type="entry name" value="AldOxase/xan_DH_Mopterin-bd_sf"/>
</dbReference>
<dbReference type="Pfam" id="PF02738">
    <property type="entry name" value="MoCoBD_1"/>
    <property type="match status" value="1"/>
</dbReference>
<evidence type="ECO:0000259" key="3">
    <source>
        <dbReference type="SMART" id="SM01008"/>
    </source>
</evidence>
<evidence type="ECO:0000256" key="2">
    <source>
        <dbReference type="ARBA" id="ARBA00023002"/>
    </source>
</evidence>
<gene>
    <name evidence="4" type="ORF">CFBP7129_28480</name>
</gene>
<evidence type="ECO:0000256" key="1">
    <source>
        <dbReference type="ARBA" id="ARBA00022505"/>
    </source>
</evidence>
<dbReference type="EMBL" id="CP039925">
    <property type="protein sequence ID" value="QCL98124.1"/>
    <property type="molecule type" value="Genomic_DNA"/>
</dbReference>
<geneLocation type="plasmid" evidence="5">
    <name>patcfbp7129b</name>
</geneLocation>
<dbReference type="PANTHER" id="PTHR11908:SF132">
    <property type="entry name" value="ALDEHYDE OXIDASE 1-RELATED"/>
    <property type="match status" value="1"/>
</dbReference>
<dbReference type="SUPFAM" id="SSF54665">
    <property type="entry name" value="CO dehydrogenase molybdoprotein N-domain-like"/>
    <property type="match status" value="1"/>
</dbReference>
<dbReference type="InterPro" id="IPR046867">
    <property type="entry name" value="AldOxase/xan_DH_MoCoBD2"/>
</dbReference>
<dbReference type="SUPFAM" id="SSF56003">
    <property type="entry name" value="Molybdenum cofactor-binding domain"/>
    <property type="match status" value="1"/>
</dbReference>
<dbReference type="InterPro" id="IPR016208">
    <property type="entry name" value="Ald_Oxase/xanthine_DH-like"/>
</dbReference>
<dbReference type="InterPro" id="IPR000674">
    <property type="entry name" value="Ald_Oxase/Xan_DH_a/b"/>
</dbReference>
<name>A0A4D7Z5K5_AGRTU</name>
<dbReference type="Pfam" id="PF20256">
    <property type="entry name" value="MoCoBD_2"/>
    <property type="match status" value="1"/>
</dbReference>
<dbReference type="SMART" id="SM01008">
    <property type="entry name" value="Ald_Xan_dh_C"/>
    <property type="match status" value="1"/>
</dbReference>
<reference evidence="4 5" key="1">
    <citation type="submission" date="2019-04" db="EMBL/GenBank/DDBJ databases">
        <title>Complete genome sequence of Agrobacterium tumefaciens CFBP7129.</title>
        <authorList>
            <person name="Haryono M."/>
            <person name="Lin Y.-C."/>
            <person name="Lai E.-M."/>
            <person name="Kuo C.-H."/>
        </authorList>
    </citation>
    <scope>NUCLEOTIDE SEQUENCE [LARGE SCALE GENOMIC DNA]</scope>
    <source>
        <strain evidence="4 5">CFBP7129</strain>
        <plasmid evidence="5">patcfbp7129b</plasmid>
    </source>
</reference>
<dbReference type="GO" id="GO:0016491">
    <property type="term" value="F:oxidoreductase activity"/>
    <property type="evidence" value="ECO:0007669"/>
    <property type="project" value="UniProtKB-KW"/>
</dbReference>
<evidence type="ECO:0000313" key="5">
    <source>
        <dbReference type="Proteomes" id="UP000298649"/>
    </source>
</evidence>
<protein>
    <submittedName>
        <fullName evidence="4">Xanthine dehydrogenase family protein</fullName>
    </submittedName>
</protein>
<dbReference type="PANTHER" id="PTHR11908">
    <property type="entry name" value="XANTHINE DEHYDROGENASE"/>
    <property type="match status" value="1"/>
</dbReference>
<dbReference type="Proteomes" id="UP000298649">
    <property type="component" value="Plasmid pAtCFBP7129b"/>
</dbReference>
<proteinExistence type="predicted"/>
<keyword evidence="4" id="KW-0614">Plasmid</keyword>
<dbReference type="InterPro" id="IPR008274">
    <property type="entry name" value="AldOxase/xan_DH_MoCoBD1"/>
</dbReference>
<dbReference type="Pfam" id="PF01315">
    <property type="entry name" value="Ald_Xan_dh_C"/>
    <property type="match status" value="1"/>
</dbReference>
<evidence type="ECO:0000313" key="4">
    <source>
        <dbReference type="EMBL" id="QCL98124.1"/>
    </source>
</evidence>
<dbReference type="AlphaFoldDB" id="A0A4D7Z5K5"/>
<keyword evidence="1" id="KW-0500">Molybdenum</keyword>
<accession>A0A4D7Z5K5</accession>
<organism evidence="4 5">
    <name type="scientific">Agrobacterium tumefaciens</name>
    <dbReference type="NCBI Taxonomy" id="358"/>
    <lineage>
        <taxon>Bacteria</taxon>
        <taxon>Pseudomonadati</taxon>
        <taxon>Pseudomonadota</taxon>
        <taxon>Alphaproteobacteria</taxon>
        <taxon>Hyphomicrobiales</taxon>
        <taxon>Rhizobiaceae</taxon>
        <taxon>Rhizobium/Agrobacterium group</taxon>
        <taxon>Agrobacterium</taxon>
        <taxon>Agrobacterium tumefaciens complex</taxon>
    </lineage>
</organism>